<dbReference type="GO" id="GO:0003677">
    <property type="term" value="F:DNA binding"/>
    <property type="evidence" value="ECO:0007669"/>
    <property type="project" value="UniProtKB-KW"/>
</dbReference>
<dbReference type="InterPro" id="IPR017930">
    <property type="entry name" value="Myb_dom"/>
</dbReference>
<proteinExistence type="predicted"/>
<dbReference type="Proteomes" id="UP000019116">
    <property type="component" value="Chromosome 2B"/>
</dbReference>
<dbReference type="PROSITE" id="PS50090">
    <property type="entry name" value="MYB_LIKE"/>
    <property type="match status" value="1"/>
</dbReference>
<dbReference type="SMART" id="SM00717">
    <property type="entry name" value="SANT"/>
    <property type="match status" value="1"/>
</dbReference>
<evidence type="ECO:0000313" key="4">
    <source>
        <dbReference type="EnsemblPlants" id="TraesCS2B02G076500.1"/>
    </source>
</evidence>
<dbReference type="Gramene" id="TraesLAC2B03G00840410.1">
    <property type="protein sequence ID" value="TraesLAC2B03G00840410.1"/>
    <property type="gene ID" value="TraesLAC2B03G00840410"/>
</dbReference>
<evidence type="ECO:0000256" key="1">
    <source>
        <dbReference type="ARBA" id="ARBA00023125"/>
    </source>
</evidence>
<dbReference type="Gramene" id="TraesSYM2B03G00853700.1">
    <property type="protein sequence ID" value="TraesSYM2B03G00853700.1"/>
    <property type="gene ID" value="TraesSYM2B03G00853700"/>
</dbReference>
<dbReference type="InterPro" id="IPR009057">
    <property type="entry name" value="Homeodomain-like_sf"/>
</dbReference>
<dbReference type="Gramene" id="TraesJAG2B03G00843670.1">
    <property type="protein sequence ID" value="TraesJAG2B03G00843670.1"/>
    <property type="gene ID" value="TraesJAG2B03G00843670"/>
</dbReference>
<dbReference type="EnsemblPlants" id="TraesCS2B02G076500.1">
    <property type="protein sequence ID" value="TraesCS2B02G076500.1"/>
    <property type="gene ID" value="TraesCS2B02G076500"/>
</dbReference>
<dbReference type="Gramene" id="TraesLDM2B03G00845250.1">
    <property type="protein sequence ID" value="TraesLDM2B03G00845250.1"/>
    <property type="gene ID" value="TraesLDM2B03G00845250"/>
</dbReference>
<dbReference type="Gramene" id="TraesROB_scaffold_005834_01G000300.1">
    <property type="protein sequence ID" value="TraesROB_scaffold_005834_01G000300.1"/>
    <property type="gene ID" value="TraesROB_scaffold_005834_01G000300"/>
</dbReference>
<dbReference type="Gramene" id="TraesNOR2B03G00854090.1">
    <property type="protein sequence ID" value="TraesNOR2B03G00854090.1"/>
    <property type="gene ID" value="TraesNOR2B03G00854090"/>
</dbReference>
<evidence type="ECO:0000313" key="5">
    <source>
        <dbReference type="Proteomes" id="UP000019116"/>
    </source>
</evidence>
<keyword evidence="1" id="KW-0238">DNA-binding</keyword>
<organism evidence="4">
    <name type="scientific">Triticum aestivum</name>
    <name type="common">Wheat</name>
    <dbReference type="NCBI Taxonomy" id="4565"/>
    <lineage>
        <taxon>Eukaryota</taxon>
        <taxon>Viridiplantae</taxon>
        <taxon>Streptophyta</taxon>
        <taxon>Embryophyta</taxon>
        <taxon>Tracheophyta</taxon>
        <taxon>Spermatophyta</taxon>
        <taxon>Magnoliopsida</taxon>
        <taxon>Liliopsida</taxon>
        <taxon>Poales</taxon>
        <taxon>Poaceae</taxon>
        <taxon>BOP clade</taxon>
        <taxon>Pooideae</taxon>
        <taxon>Triticodae</taxon>
        <taxon>Triticeae</taxon>
        <taxon>Triticinae</taxon>
        <taxon>Triticum</taxon>
    </lineage>
</organism>
<dbReference type="Gramene" id="TraesMAC2B03G00840920.1">
    <property type="protein sequence ID" value="TraesMAC2B03G00840920.1"/>
    <property type="gene ID" value="TraesMAC2B03G00840920"/>
</dbReference>
<feature type="domain" description="Myb-like" evidence="2">
    <location>
        <begin position="170"/>
        <end position="222"/>
    </location>
</feature>
<keyword evidence="5" id="KW-1185">Reference proteome</keyword>
<feature type="domain" description="HTH myb-type" evidence="3">
    <location>
        <begin position="170"/>
        <end position="226"/>
    </location>
</feature>
<dbReference type="Gramene" id="TraesCS2B02G076500.1">
    <property type="protein sequence ID" value="TraesCS2B02G076500.1"/>
    <property type="gene ID" value="TraesCS2B02G076500"/>
</dbReference>
<reference evidence="4" key="2">
    <citation type="submission" date="2018-10" db="UniProtKB">
        <authorList>
            <consortium name="EnsemblPlants"/>
        </authorList>
    </citation>
    <scope>IDENTIFICATION</scope>
</reference>
<dbReference type="Gramene" id="TraesCS2B03G0170800.1">
    <property type="protein sequence ID" value="TraesCS2B03G0170800.1.CDS"/>
    <property type="gene ID" value="TraesCS2B03G0170800"/>
</dbReference>
<dbReference type="Pfam" id="PF00249">
    <property type="entry name" value="Myb_DNA-binding"/>
    <property type="match status" value="1"/>
</dbReference>
<dbReference type="OrthoDB" id="608866at2759"/>
<name>A0A3B6C1A6_WHEAT</name>
<accession>A0A3B6C1A6</accession>
<evidence type="ECO:0000259" key="2">
    <source>
        <dbReference type="PROSITE" id="PS50090"/>
    </source>
</evidence>
<evidence type="ECO:0000259" key="3">
    <source>
        <dbReference type="PROSITE" id="PS51294"/>
    </source>
</evidence>
<dbReference type="Gene3D" id="1.10.246.220">
    <property type="match status" value="1"/>
</dbReference>
<dbReference type="Gramene" id="TraesJUL2B03G00848520.1">
    <property type="protein sequence ID" value="TraesJUL2B03G00848520.1"/>
    <property type="gene ID" value="TraesJUL2B03G00848520"/>
</dbReference>
<dbReference type="Gramene" id="TraesWEE_scaffold_010095_01G000200.1">
    <property type="protein sequence ID" value="TraesWEE_scaffold_010095_01G000200.1"/>
    <property type="gene ID" value="TraesWEE_scaffold_010095_01G000200"/>
</dbReference>
<dbReference type="AlphaFoldDB" id="A0A3B6C1A6"/>
<dbReference type="PROSITE" id="PS51294">
    <property type="entry name" value="HTH_MYB"/>
    <property type="match status" value="1"/>
</dbReference>
<dbReference type="InterPro" id="IPR001005">
    <property type="entry name" value="SANT/Myb"/>
</dbReference>
<dbReference type="PANTHER" id="PTHR47122:SF9">
    <property type="entry name" value="GENOME ASSEMBLY, CHROMOSOME: II"/>
    <property type="match status" value="1"/>
</dbReference>
<dbReference type="Gramene" id="TraesCAD_scaffold_011132_01G000300.1">
    <property type="protein sequence ID" value="TraesCAD_scaffold_011132_01G000300.1"/>
    <property type="gene ID" value="TraesCAD_scaffold_011132_01G000300"/>
</dbReference>
<dbReference type="SMR" id="A0A3B6C1A6"/>
<dbReference type="Gramene" id="TraesCLE_scaffold_010032_01G000300.1">
    <property type="protein sequence ID" value="TraesCLE_scaffold_010032_01G000300.1"/>
    <property type="gene ID" value="TraesCLE_scaffold_010032_01G000300"/>
</dbReference>
<protein>
    <submittedName>
        <fullName evidence="4">Uncharacterized protein</fullName>
    </submittedName>
</protein>
<dbReference type="STRING" id="4565.A0A3B6C1A6"/>
<dbReference type="CDD" id="cd11660">
    <property type="entry name" value="SANT_TRF"/>
    <property type="match status" value="1"/>
</dbReference>
<sequence>MGTEFYETMLIIKGARAETEDDLSQLFEDFGINGSQLAASFGPPTFVMDSNLTSDAAPVPSPLRVGPSAALTVDLIVPTLELVDEAVLAAPLSPSAYMIEKNLTHDEDPAATLPESVRRCKRGPRKRRIPLCTDQGWFLGDHFGGTSCLRDAPSSSEGRNRGLRTNGPHWTTEEVTALVDGLEEFGGRRWSAIKKKYFPKPDRTDQTDRTTENLKDKWRNLRKSYTGSAERRYYLVLPDHLIQRLKRLAATGN</sequence>
<dbReference type="Gramene" id="TraesARI2B03G00853930.1">
    <property type="protein sequence ID" value="TraesARI2B03G00853930.1"/>
    <property type="gene ID" value="TraesARI2B03G00853930"/>
</dbReference>
<dbReference type="SUPFAM" id="SSF46689">
    <property type="entry name" value="Homeodomain-like"/>
    <property type="match status" value="1"/>
</dbReference>
<dbReference type="Gramene" id="TraesSTA2B03G00843910.1">
    <property type="protein sequence ID" value="TraesSTA2B03G00843910.1"/>
    <property type="gene ID" value="TraesSTA2B03G00843910"/>
</dbReference>
<reference evidence="4" key="1">
    <citation type="submission" date="2018-08" db="EMBL/GenBank/DDBJ databases">
        <authorList>
            <person name="Rossello M."/>
        </authorList>
    </citation>
    <scope>NUCLEOTIDE SEQUENCE [LARGE SCALE GENOMIC DNA]</scope>
    <source>
        <strain evidence="4">cv. Chinese Spring</strain>
    </source>
</reference>
<dbReference type="PANTHER" id="PTHR47122">
    <property type="entry name" value="MYB-LIKE DNA-BINDING DOMAIN CONTAINING PROTEIN, EXPRESSED"/>
    <property type="match status" value="1"/>
</dbReference>